<reference evidence="3" key="1">
    <citation type="journal article" date="2019" name="Int. J. Syst. Evol. Microbiol.">
        <title>The Global Catalogue of Microorganisms (GCM) 10K type strain sequencing project: providing services to taxonomists for standard genome sequencing and annotation.</title>
        <authorList>
            <consortium name="The Broad Institute Genomics Platform"/>
            <consortium name="The Broad Institute Genome Sequencing Center for Infectious Disease"/>
            <person name="Wu L."/>
            <person name="Ma J."/>
        </authorList>
    </citation>
    <scope>NUCLEOTIDE SEQUENCE [LARGE SCALE GENOMIC DNA]</scope>
    <source>
        <strain evidence="3">JCM 16578</strain>
    </source>
</reference>
<accession>A0ABP7L7J5</accession>
<proteinExistence type="predicted"/>
<evidence type="ECO:0000313" key="2">
    <source>
        <dbReference type="EMBL" id="GAA3896340.1"/>
    </source>
</evidence>
<sequence length="137" mass="14214">MKSSLRTRSARLLPVGALSVALLATGAAGAFAAPATQHNATTVKTATMVSISVNASRTELQSGESVTFTGAATGLKIGDALSLQRFDGTKWVTVKTVKVGQANNYTFMATKLTTRGSERFRVSHGATVSPTVIVSVK</sequence>
<gene>
    <name evidence="2" type="ORF">GCM10022207_75790</name>
</gene>
<keyword evidence="3" id="KW-1185">Reference proteome</keyword>
<keyword evidence="1" id="KW-0732">Signal</keyword>
<evidence type="ECO:0000313" key="3">
    <source>
        <dbReference type="Proteomes" id="UP001501563"/>
    </source>
</evidence>
<feature type="signal peptide" evidence="1">
    <location>
        <begin position="1"/>
        <end position="32"/>
    </location>
</feature>
<evidence type="ECO:0008006" key="4">
    <source>
        <dbReference type="Google" id="ProtNLM"/>
    </source>
</evidence>
<dbReference type="Proteomes" id="UP001501563">
    <property type="component" value="Unassembled WGS sequence"/>
</dbReference>
<protein>
    <recommendedName>
        <fullName evidence="4">Secreted protein</fullName>
    </recommendedName>
</protein>
<dbReference type="EMBL" id="BAAAZA010000036">
    <property type="protein sequence ID" value="GAA3896340.1"/>
    <property type="molecule type" value="Genomic_DNA"/>
</dbReference>
<dbReference type="RefSeq" id="WP_331265813.1">
    <property type="nucleotide sequence ID" value="NZ_BAAAZA010000036.1"/>
</dbReference>
<feature type="chain" id="PRO_5046690949" description="Secreted protein" evidence="1">
    <location>
        <begin position="33"/>
        <end position="137"/>
    </location>
</feature>
<name>A0ABP7L7J5_9ACTN</name>
<comment type="caution">
    <text evidence="2">The sequence shown here is derived from an EMBL/GenBank/DDBJ whole genome shotgun (WGS) entry which is preliminary data.</text>
</comment>
<evidence type="ECO:0000256" key="1">
    <source>
        <dbReference type="SAM" id="SignalP"/>
    </source>
</evidence>
<organism evidence="2 3">
    <name type="scientific">Streptomyces lannensis</name>
    <dbReference type="NCBI Taxonomy" id="766498"/>
    <lineage>
        <taxon>Bacteria</taxon>
        <taxon>Bacillati</taxon>
        <taxon>Actinomycetota</taxon>
        <taxon>Actinomycetes</taxon>
        <taxon>Kitasatosporales</taxon>
        <taxon>Streptomycetaceae</taxon>
        <taxon>Streptomyces</taxon>
    </lineage>
</organism>